<dbReference type="PANTHER" id="PTHR12174">
    <property type="entry name" value="SIGNAL PEPTIDE PEPTIDASE"/>
    <property type="match status" value="1"/>
</dbReference>
<dbReference type="Pfam" id="PF04258">
    <property type="entry name" value="Peptidase_A22B"/>
    <property type="match status" value="1"/>
</dbReference>
<dbReference type="InterPro" id="IPR006639">
    <property type="entry name" value="Preselin/SPP"/>
</dbReference>
<keyword evidence="4" id="KW-0378">Hydrolase</keyword>
<feature type="transmembrane region" description="Helical" evidence="8">
    <location>
        <begin position="785"/>
        <end position="801"/>
    </location>
</feature>
<feature type="transmembrane region" description="Helical" evidence="8">
    <location>
        <begin position="609"/>
        <end position="629"/>
    </location>
</feature>
<keyword evidence="6 8" id="KW-0472">Membrane</keyword>
<dbReference type="Proteomes" id="UP000693970">
    <property type="component" value="Unassembled WGS sequence"/>
</dbReference>
<feature type="transmembrane region" description="Helical" evidence="8">
    <location>
        <begin position="506"/>
        <end position="526"/>
    </location>
</feature>
<dbReference type="GO" id="GO:0030660">
    <property type="term" value="C:Golgi-associated vesicle membrane"/>
    <property type="evidence" value="ECO:0007669"/>
    <property type="project" value="TreeGrafter"/>
</dbReference>
<dbReference type="SMART" id="SM00730">
    <property type="entry name" value="PSN"/>
    <property type="match status" value="1"/>
</dbReference>
<keyword evidence="3 8" id="KW-0812">Transmembrane</keyword>
<dbReference type="GO" id="GO:0042500">
    <property type="term" value="F:aspartic endopeptidase activity, intramembrane cleaving"/>
    <property type="evidence" value="ECO:0007669"/>
    <property type="project" value="InterPro"/>
</dbReference>
<evidence type="ECO:0000256" key="4">
    <source>
        <dbReference type="ARBA" id="ARBA00022801"/>
    </source>
</evidence>
<feature type="region of interest" description="Disordered" evidence="7">
    <location>
        <begin position="836"/>
        <end position="898"/>
    </location>
</feature>
<dbReference type="GO" id="GO:0033619">
    <property type="term" value="P:membrane protein proteolysis"/>
    <property type="evidence" value="ECO:0007669"/>
    <property type="project" value="TreeGrafter"/>
</dbReference>
<accession>A0A9K3K698</accession>
<comment type="caution">
    <text evidence="9">The sequence shown here is derived from an EMBL/GenBank/DDBJ whole genome shotgun (WGS) entry which is preliminary data.</text>
</comment>
<evidence type="ECO:0000256" key="1">
    <source>
        <dbReference type="ARBA" id="ARBA00004127"/>
    </source>
</evidence>
<feature type="transmembrane region" description="Helical" evidence="8">
    <location>
        <begin position="325"/>
        <end position="346"/>
    </location>
</feature>
<keyword evidence="5 8" id="KW-1133">Transmembrane helix</keyword>
<dbReference type="GO" id="GO:0005765">
    <property type="term" value="C:lysosomal membrane"/>
    <property type="evidence" value="ECO:0007669"/>
    <property type="project" value="TreeGrafter"/>
</dbReference>
<feature type="transmembrane region" description="Helical" evidence="8">
    <location>
        <begin position="532"/>
        <end position="557"/>
    </location>
</feature>
<feature type="compositionally biased region" description="Basic and acidic residues" evidence="7">
    <location>
        <begin position="867"/>
        <end position="878"/>
    </location>
</feature>
<dbReference type="EMBL" id="JAGRRH010000014">
    <property type="protein sequence ID" value="KAG7358672.1"/>
    <property type="molecule type" value="Genomic_DNA"/>
</dbReference>
<evidence type="ECO:0000313" key="11">
    <source>
        <dbReference type="Proteomes" id="UP000693970"/>
    </source>
</evidence>
<dbReference type="GO" id="GO:0098553">
    <property type="term" value="C:lumenal side of endoplasmic reticulum membrane"/>
    <property type="evidence" value="ECO:0007669"/>
    <property type="project" value="TreeGrafter"/>
</dbReference>
<feature type="region of interest" description="Disordered" evidence="7">
    <location>
        <begin position="361"/>
        <end position="494"/>
    </location>
</feature>
<evidence type="ECO:0000256" key="7">
    <source>
        <dbReference type="SAM" id="MobiDB-lite"/>
    </source>
</evidence>
<comment type="subcellular location">
    <subcellularLocation>
        <location evidence="1">Endomembrane system</location>
        <topology evidence="1">Multi-pass membrane protein</topology>
    </subcellularLocation>
</comment>
<dbReference type="OrthoDB" id="29661at2759"/>
<dbReference type="EMBL" id="JAGRRH010000073">
    <property type="protein sequence ID" value="KAG7337791.1"/>
    <property type="molecule type" value="Genomic_DNA"/>
</dbReference>
<gene>
    <name evidence="10" type="ORF">IV203_015261</name>
    <name evidence="9" type="ORF">IV203_020215</name>
</gene>
<evidence type="ECO:0000313" key="10">
    <source>
        <dbReference type="EMBL" id="KAG7358672.1"/>
    </source>
</evidence>
<feature type="transmembrane region" description="Helical" evidence="8">
    <location>
        <begin position="636"/>
        <end position="658"/>
    </location>
</feature>
<sequence>MLKYYGIQNRIFSRSKVEDTDHSLHGPSSCDRIDSLTSSTNPWSHSLLWMTISLIAVWFPLVTASTPDVVVRITPQPSSTPLVSSSSSLNEYSTIEILTNRAQFGSRDDVSGILVHSPPSDSFLCTFSYANETISVSPNRPGEDYIMLVPRGFCSFEDKARAAQELYGVKGLLVYDGLGARYQWDAERQRVIFPQPQIDYECANGQGVVENLPLDPPSYNGSRLDPLLDMSRTDTSICILDQSTGGVCESQLCVVTSHEEKSTAYSVCCAWDLPFVMPAEKGTKSRHTKNIVAAFLTIRQAEQLAQTSLLGSQVTIESRSKIFNVSYFFMWTLGTSITIFASWYAAGEYRRFGTKLKMMDERKRARRSNNNNVNLDRNSTQRRTISPGDRGGILEMNQSIPSHANNGNLTEPQSNDSSEAALAQDRRDVESANEAQHPVQHSLETYLPTESEGQRNATRKQEVWTLRSLPPPERRQRGRISLSTSIRSTRQPAHAPETMPSFEMTYWHVLIFIVVASVLLILLFFFQFYKAIFVLYGIGCAGAISYVLFNPLVVWVISKFGDLTVEKFNRPILFRYNGFDVMSQLISYIWGAVWIWYGLTQFKPQQNSFFWITTDVFGACFCILVLLLLKLNSIKIATALMVAVFLYDIFFVFLTPYLTGGDSVMLAVASGGGSGESFCYKYPDDRSCTGVTFIPMLLIIPKVNDVMNGSIILGLGDIVLPGFLIAFCARYDAATRLVGSNSPALRLRVPNKWYKGFFFPMVVAYSMGLLLAFVAVLLMQQGQPALLYICPIILVTVFFLGRGKLKELWNGAEIFHLAQRLMARNERLWDRSQRDYAANNPPARDHGGDATETPSIEENGRSALGDRPSDQPSSRDDGTAPETVISLDSTSTQPSTDDICFRDQSHPGTEAFVCAVKDATVEFAGENYSPKIHKKVRAQLKNRKFFKRDPSTQRWVVANKFEVRDEIGLAYDECRGKRSPFFDRSKN</sequence>
<keyword evidence="11" id="KW-1185">Reference proteome</keyword>
<feature type="transmembrane region" description="Helical" evidence="8">
    <location>
        <begin position="706"/>
        <end position="727"/>
    </location>
</feature>
<feature type="compositionally biased region" description="Polar residues" evidence="7">
    <location>
        <begin position="886"/>
        <end position="896"/>
    </location>
</feature>
<organism evidence="9 11">
    <name type="scientific">Nitzschia inconspicua</name>
    <dbReference type="NCBI Taxonomy" id="303405"/>
    <lineage>
        <taxon>Eukaryota</taxon>
        <taxon>Sar</taxon>
        <taxon>Stramenopiles</taxon>
        <taxon>Ochrophyta</taxon>
        <taxon>Bacillariophyta</taxon>
        <taxon>Bacillariophyceae</taxon>
        <taxon>Bacillariophycidae</taxon>
        <taxon>Bacillariales</taxon>
        <taxon>Bacillariaceae</taxon>
        <taxon>Nitzschia</taxon>
    </lineage>
</organism>
<feature type="compositionally biased region" description="Low complexity" evidence="7">
    <location>
        <begin position="368"/>
        <end position="378"/>
    </location>
</feature>
<evidence type="ECO:0000256" key="3">
    <source>
        <dbReference type="ARBA" id="ARBA00022692"/>
    </source>
</evidence>
<evidence type="ECO:0000256" key="6">
    <source>
        <dbReference type="ARBA" id="ARBA00023136"/>
    </source>
</evidence>
<evidence type="ECO:0000256" key="5">
    <source>
        <dbReference type="ARBA" id="ARBA00022989"/>
    </source>
</evidence>
<name>A0A9K3K698_9STRA</name>
<feature type="compositionally biased region" description="Polar residues" evidence="7">
    <location>
        <begin position="396"/>
        <end position="418"/>
    </location>
</feature>
<evidence type="ECO:0000256" key="2">
    <source>
        <dbReference type="ARBA" id="ARBA00006859"/>
    </source>
</evidence>
<comment type="similarity">
    <text evidence="2">Belongs to the peptidase A22B family.</text>
</comment>
<evidence type="ECO:0000256" key="8">
    <source>
        <dbReference type="SAM" id="Phobius"/>
    </source>
</evidence>
<dbReference type="GO" id="GO:0098554">
    <property type="term" value="C:cytoplasmic side of endoplasmic reticulum membrane"/>
    <property type="evidence" value="ECO:0007669"/>
    <property type="project" value="TreeGrafter"/>
</dbReference>
<proteinExistence type="inferred from homology"/>
<dbReference type="InterPro" id="IPR007369">
    <property type="entry name" value="Peptidase_A22B_SPP"/>
</dbReference>
<feature type="transmembrane region" description="Helical" evidence="8">
    <location>
        <begin position="578"/>
        <end position="597"/>
    </location>
</feature>
<dbReference type="AlphaFoldDB" id="A0A9K3K698"/>
<dbReference type="PANTHER" id="PTHR12174:SF75">
    <property type="entry name" value="SIGNAL PEPTIDE PEPTIDASE-LIKE 2"/>
    <property type="match status" value="1"/>
</dbReference>
<reference evidence="9" key="2">
    <citation type="submission" date="2021-04" db="EMBL/GenBank/DDBJ databases">
        <authorList>
            <person name="Podell S."/>
        </authorList>
    </citation>
    <scope>NUCLEOTIDE SEQUENCE</scope>
    <source>
        <strain evidence="9">Hildebrandi</strain>
    </source>
</reference>
<protein>
    <submittedName>
        <fullName evidence="9">Signal peptide peptidase</fullName>
    </submittedName>
</protein>
<reference evidence="9" key="1">
    <citation type="journal article" date="2021" name="Sci. Rep.">
        <title>Diploid genomic architecture of Nitzschia inconspicua, an elite biomass production diatom.</title>
        <authorList>
            <person name="Oliver A."/>
            <person name="Podell S."/>
            <person name="Pinowska A."/>
            <person name="Traller J.C."/>
            <person name="Smith S.R."/>
            <person name="McClure R."/>
            <person name="Beliaev A."/>
            <person name="Bohutskyi P."/>
            <person name="Hill E.A."/>
            <person name="Rabines A."/>
            <person name="Zheng H."/>
            <person name="Allen L.Z."/>
            <person name="Kuo A."/>
            <person name="Grigoriev I.V."/>
            <person name="Allen A.E."/>
            <person name="Hazlebeck D."/>
            <person name="Allen E.E."/>
        </authorList>
    </citation>
    <scope>NUCLEOTIDE SEQUENCE</scope>
    <source>
        <strain evidence="9">Hildebrandi</strain>
    </source>
</reference>
<feature type="transmembrane region" description="Helical" evidence="8">
    <location>
        <begin position="756"/>
        <end position="779"/>
    </location>
</feature>
<evidence type="ECO:0000313" key="9">
    <source>
        <dbReference type="EMBL" id="KAG7337791.1"/>
    </source>
</evidence>
<feature type="compositionally biased region" description="Low complexity" evidence="7">
    <location>
        <begin position="479"/>
        <end position="490"/>
    </location>
</feature>